<dbReference type="AlphaFoldDB" id="A0A2U3NLP9"/>
<accession>A0A2U3NLP9</accession>
<dbReference type="Proteomes" id="UP000240988">
    <property type="component" value="Unassembled WGS sequence"/>
</dbReference>
<dbReference type="RefSeq" id="WP_157900544.1">
    <property type="nucleotide sequence ID" value="NZ_LT721901.1"/>
</dbReference>
<reference evidence="2 3" key="1">
    <citation type="submission" date="2017-01" db="EMBL/GenBank/DDBJ databases">
        <authorList>
            <consortium name="Urmite Genomes"/>
        </authorList>
    </citation>
    <scope>NUCLEOTIDE SEQUENCE [LARGE SCALE GENOMIC DNA]</scope>
    <source>
        <strain evidence="2 3">AB57</strain>
    </source>
</reference>
<dbReference type="EMBL" id="FUFA01000001">
    <property type="protein sequence ID" value="SPM32354.1"/>
    <property type="molecule type" value="Genomic_DNA"/>
</dbReference>
<organism evidence="2 3">
    <name type="scientific">Mycobacterium rhizamassiliense</name>
    <dbReference type="NCBI Taxonomy" id="1841860"/>
    <lineage>
        <taxon>Bacteria</taxon>
        <taxon>Bacillati</taxon>
        <taxon>Actinomycetota</taxon>
        <taxon>Actinomycetes</taxon>
        <taxon>Mycobacteriales</taxon>
        <taxon>Mycobacteriaceae</taxon>
        <taxon>Mycobacterium</taxon>
    </lineage>
</organism>
<evidence type="ECO:0000313" key="3">
    <source>
        <dbReference type="Proteomes" id="UP000240988"/>
    </source>
</evidence>
<evidence type="ECO:0000256" key="1">
    <source>
        <dbReference type="SAM" id="MobiDB-lite"/>
    </source>
</evidence>
<sequence length="123" mass="14017">MSAERGWIGEPPSTMEQMREQWIAHHREQGHEPDAAPTRENPERWECKCDPDAVWTAVWRILTPEQIRMKFAHLKHRPRSTNPDHLVPGVASPTNVPPLRISDRYAYPAARPSAPRPGGLDGE</sequence>
<feature type="region of interest" description="Disordered" evidence="1">
    <location>
        <begin position="75"/>
        <end position="100"/>
    </location>
</feature>
<name>A0A2U3NLP9_9MYCO</name>
<proteinExistence type="predicted"/>
<feature type="region of interest" description="Disordered" evidence="1">
    <location>
        <begin position="1"/>
        <end position="45"/>
    </location>
</feature>
<evidence type="ECO:0000313" key="2">
    <source>
        <dbReference type="EMBL" id="SPM32354.1"/>
    </source>
</evidence>
<gene>
    <name evidence="2" type="ORF">MRAB57_152</name>
</gene>
<keyword evidence="3" id="KW-1185">Reference proteome</keyword>
<feature type="compositionally biased region" description="Basic and acidic residues" evidence="1">
    <location>
        <begin position="17"/>
        <end position="34"/>
    </location>
</feature>
<protein>
    <submittedName>
        <fullName evidence="2">Mycobacterium rhizamassiliense ORFan</fullName>
    </submittedName>
</protein>
<dbReference type="OrthoDB" id="9850114at2"/>